<dbReference type="Gene3D" id="3.40.50.880">
    <property type="match status" value="1"/>
</dbReference>
<evidence type="ECO:0000313" key="3">
    <source>
        <dbReference type="EMBL" id="KLT38807.1"/>
    </source>
</evidence>
<dbReference type="InterPro" id="IPR029062">
    <property type="entry name" value="Class_I_gatase-like"/>
</dbReference>
<sequence length="318" mass="33278">MPLALAAPRVLVYTRTLGFRHDSIPTAIETLRARGPGAGVAFEFTEDATLFADATLARFDALMFVSTSEEVLDGAQQRALERYLRAGGVYAGVHSASACLYNNSVYLKAVGAYFDYHPDLQPATFVRLDNTHPATAHLPDRWTFTEEVYYYRQDPRAVGARVLLTVDAGSYVNNAGSRGNYTFGTPHPIAWYIETPEYGDMGARAGRSFYTSLGHTNETWQDETFIAHVLGGLTWALEGATTRAYGSGLVGNNETSVRASSSPNGSGAGSAAVASGTSGGSAATPSAPAPSQSSSGARTMAAAGAAVGAAAAGLLTSL</sequence>
<dbReference type="AlphaFoldDB" id="A0A0J0XCM2"/>
<evidence type="ECO:0000259" key="2">
    <source>
        <dbReference type="Pfam" id="PF06283"/>
    </source>
</evidence>
<dbReference type="GO" id="GO:0016740">
    <property type="term" value="F:transferase activity"/>
    <property type="evidence" value="ECO:0007669"/>
    <property type="project" value="UniProtKB-KW"/>
</dbReference>
<dbReference type="PANTHER" id="PTHR40469">
    <property type="entry name" value="SECRETED GLYCOSYL HYDROLASE"/>
    <property type="match status" value="1"/>
</dbReference>
<organism evidence="3 4">
    <name type="scientific">Cutaneotrichosporon oleaginosum</name>
    <dbReference type="NCBI Taxonomy" id="879819"/>
    <lineage>
        <taxon>Eukaryota</taxon>
        <taxon>Fungi</taxon>
        <taxon>Dikarya</taxon>
        <taxon>Basidiomycota</taxon>
        <taxon>Agaricomycotina</taxon>
        <taxon>Tremellomycetes</taxon>
        <taxon>Trichosporonales</taxon>
        <taxon>Trichosporonaceae</taxon>
        <taxon>Cutaneotrichosporon</taxon>
    </lineage>
</organism>
<dbReference type="PANTHER" id="PTHR40469:SF2">
    <property type="entry name" value="GALACTOSE-BINDING DOMAIN-LIKE SUPERFAMILY PROTEIN"/>
    <property type="match status" value="1"/>
</dbReference>
<feature type="domain" description="ThuA-like" evidence="2">
    <location>
        <begin position="9"/>
        <end position="236"/>
    </location>
</feature>
<dbReference type="GeneID" id="28981168"/>
<dbReference type="OrthoDB" id="3482285at2759"/>
<keyword evidence="3" id="KW-0808">Transferase</keyword>
<keyword evidence="4" id="KW-1185">Reference proteome</keyword>
<feature type="compositionally biased region" description="Low complexity" evidence="1">
    <location>
        <begin position="259"/>
        <end position="296"/>
    </location>
</feature>
<evidence type="ECO:0000313" key="4">
    <source>
        <dbReference type="Proteomes" id="UP000053611"/>
    </source>
</evidence>
<protein>
    <submittedName>
        <fullName evidence="3">Class I glutamine amidotransferase-like protein</fullName>
    </submittedName>
</protein>
<accession>A0A0J0XCM2</accession>
<keyword evidence="3" id="KW-0315">Glutamine amidotransferase</keyword>
<dbReference type="RefSeq" id="XP_018275298.1">
    <property type="nucleotide sequence ID" value="XM_018420565.1"/>
</dbReference>
<reference evidence="3 4" key="1">
    <citation type="submission" date="2015-03" db="EMBL/GenBank/DDBJ databases">
        <title>Genomics and transcriptomics of the oil-accumulating basidiomycete yeast T. oleaginosus allow insights into substrate utilization and the diverse evolutionary trajectories of mating systems in fungi.</title>
        <authorList>
            <consortium name="DOE Joint Genome Institute"/>
            <person name="Kourist R."/>
            <person name="Kracht O."/>
            <person name="Bracharz F."/>
            <person name="Lipzen A."/>
            <person name="Nolan M."/>
            <person name="Ohm R."/>
            <person name="Grigoriev I."/>
            <person name="Sun S."/>
            <person name="Heitman J."/>
            <person name="Bruck T."/>
            <person name="Nowrousian M."/>
        </authorList>
    </citation>
    <scope>NUCLEOTIDE SEQUENCE [LARGE SCALE GENOMIC DNA]</scope>
    <source>
        <strain evidence="3 4">IBC0246</strain>
    </source>
</reference>
<dbReference type="Pfam" id="PF06283">
    <property type="entry name" value="ThuA"/>
    <property type="match status" value="1"/>
</dbReference>
<evidence type="ECO:0000256" key="1">
    <source>
        <dbReference type="SAM" id="MobiDB-lite"/>
    </source>
</evidence>
<gene>
    <name evidence="3" type="ORF">CC85DRAFT_252321</name>
</gene>
<dbReference type="SUPFAM" id="SSF52317">
    <property type="entry name" value="Class I glutamine amidotransferase-like"/>
    <property type="match status" value="1"/>
</dbReference>
<dbReference type="Proteomes" id="UP000053611">
    <property type="component" value="Unassembled WGS sequence"/>
</dbReference>
<proteinExistence type="predicted"/>
<dbReference type="InterPro" id="IPR029010">
    <property type="entry name" value="ThuA-like"/>
</dbReference>
<name>A0A0J0XCM2_9TREE</name>
<dbReference type="EMBL" id="KQ087282">
    <property type="protein sequence ID" value="KLT38807.1"/>
    <property type="molecule type" value="Genomic_DNA"/>
</dbReference>
<feature type="region of interest" description="Disordered" evidence="1">
    <location>
        <begin position="255"/>
        <end position="296"/>
    </location>
</feature>